<dbReference type="PANTHER" id="PTHR12001">
    <property type="entry name" value="GERANYLGERANYL PYROPHOSPHATE SYNTHASE"/>
    <property type="match status" value="1"/>
</dbReference>
<reference evidence="6" key="1">
    <citation type="submission" date="2019-03" db="EMBL/GenBank/DDBJ databases">
        <title>Single cell metagenomics reveals metabolic interactions within the superorganism composed of flagellate Streblomastix strix and complex community of Bacteroidetes bacteria on its surface.</title>
        <authorList>
            <person name="Treitli S.C."/>
            <person name="Kolisko M."/>
            <person name="Husnik F."/>
            <person name="Keeling P."/>
            <person name="Hampl V."/>
        </authorList>
    </citation>
    <scope>NUCLEOTIDE SEQUENCE</scope>
    <source>
        <strain evidence="6">STM</strain>
    </source>
</reference>
<keyword evidence="5" id="KW-0460">Magnesium</keyword>
<evidence type="ECO:0000256" key="3">
    <source>
        <dbReference type="ARBA" id="ARBA00022679"/>
    </source>
</evidence>
<dbReference type="EMBL" id="SNRY01007337">
    <property type="protein sequence ID" value="KAA6310611.1"/>
    <property type="molecule type" value="Genomic_DNA"/>
</dbReference>
<evidence type="ECO:0000313" key="6">
    <source>
        <dbReference type="EMBL" id="KAA6310611.1"/>
    </source>
</evidence>
<dbReference type="GO" id="GO:0046872">
    <property type="term" value="F:metal ion binding"/>
    <property type="evidence" value="ECO:0007669"/>
    <property type="project" value="UniProtKB-KW"/>
</dbReference>
<gene>
    <name evidence="6" type="ORF">EZS27_038111</name>
</gene>
<dbReference type="PANTHER" id="PTHR12001:SF69">
    <property type="entry name" value="ALL TRANS-POLYPRENYL-DIPHOSPHATE SYNTHASE PDSS1"/>
    <property type="match status" value="1"/>
</dbReference>
<keyword evidence="4" id="KW-0479">Metal-binding</keyword>
<evidence type="ECO:0000256" key="2">
    <source>
        <dbReference type="ARBA" id="ARBA00006706"/>
    </source>
</evidence>
<name>A0A5J4PNY6_9ZZZZ</name>
<dbReference type="SUPFAM" id="SSF48576">
    <property type="entry name" value="Terpenoid synthases"/>
    <property type="match status" value="1"/>
</dbReference>
<comment type="similarity">
    <text evidence="2">Belongs to the FPP/GGPP synthase family.</text>
</comment>
<accession>A0A5J4PNY6</accession>
<dbReference type="InterPro" id="IPR008949">
    <property type="entry name" value="Isoprenoid_synthase_dom_sf"/>
</dbReference>
<dbReference type="EC" id="2.5.1.90" evidence="6"/>
<proteinExistence type="inferred from homology"/>
<organism evidence="6">
    <name type="scientific">termite gut metagenome</name>
    <dbReference type="NCBI Taxonomy" id="433724"/>
    <lineage>
        <taxon>unclassified sequences</taxon>
        <taxon>metagenomes</taxon>
        <taxon>organismal metagenomes</taxon>
    </lineage>
</organism>
<keyword evidence="3 6" id="KW-0808">Transferase</keyword>
<evidence type="ECO:0000256" key="1">
    <source>
        <dbReference type="ARBA" id="ARBA00001946"/>
    </source>
</evidence>
<sequence length="38" mass="4255">MHDDVIDESFERRSQPSVNAIFDNKVAILAGDYLLATC</sequence>
<dbReference type="Gene3D" id="1.10.600.10">
    <property type="entry name" value="Farnesyl Diphosphate Synthase"/>
    <property type="match status" value="1"/>
</dbReference>
<dbReference type="GO" id="GO:0106350">
    <property type="term" value="F:all-trans-octaprenyl-diphosphate synthase activity"/>
    <property type="evidence" value="ECO:0007669"/>
    <property type="project" value="UniProtKB-EC"/>
</dbReference>
<protein>
    <submittedName>
        <fullName evidence="6">Octaprenyl-diphosphate synthase</fullName>
        <ecNumber evidence="6">2.5.1.90</ecNumber>
    </submittedName>
</protein>
<evidence type="ECO:0000256" key="5">
    <source>
        <dbReference type="ARBA" id="ARBA00022842"/>
    </source>
</evidence>
<dbReference type="InterPro" id="IPR000092">
    <property type="entry name" value="Polyprenyl_synt"/>
</dbReference>
<dbReference type="GO" id="GO:0008299">
    <property type="term" value="P:isoprenoid biosynthetic process"/>
    <property type="evidence" value="ECO:0007669"/>
    <property type="project" value="InterPro"/>
</dbReference>
<dbReference type="Pfam" id="PF00348">
    <property type="entry name" value="polyprenyl_synt"/>
    <property type="match status" value="1"/>
</dbReference>
<feature type="non-terminal residue" evidence="6">
    <location>
        <position position="38"/>
    </location>
</feature>
<comment type="caution">
    <text evidence="6">The sequence shown here is derived from an EMBL/GenBank/DDBJ whole genome shotgun (WGS) entry which is preliminary data.</text>
</comment>
<comment type="cofactor">
    <cofactor evidence="1">
        <name>Mg(2+)</name>
        <dbReference type="ChEBI" id="CHEBI:18420"/>
    </cofactor>
</comment>
<dbReference type="AlphaFoldDB" id="A0A5J4PNY6"/>
<evidence type="ECO:0000256" key="4">
    <source>
        <dbReference type="ARBA" id="ARBA00022723"/>
    </source>
</evidence>